<dbReference type="Proteomes" id="UP000005408">
    <property type="component" value="Unassembled WGS sequence"/>
</dbReference>
<name>A0A8W8K5P6_MAGGI</name>
<dbReference type="EnsemblMetazoa" id="G22538.1">
    <property type="protein sequence ID" value="G22538.1:cds"/>
    <property type="gene ID" value="G22538"/>
</dbReference>
<keyword evidence="2" id="KW-1185">Reference proteome</keyword>
<dbReference type="AlphaFoldDB" id="A0A8W8K5P6"/>
<proteinExistence type="predicted"/>
<protein>
    <submittedName>
        <fullName evidence="1">Uncharacterized protein</fullName>
    </submittedName>
</protein>
<evidence type="ECO:0000313" key="2">
    <source>
        <dbReference type="Proteomes" id="UP000005408"/>
    </source>
</evidence>
<accession>A0A8W8K5P6</accession>
<organism evidence="1 2">
    <name type="scientific">Magallana gigas</name>
    <name type="common">Pacific oyster</name>
    <name type="synonym">Crassostrea gigas</name>
    <dbReference type="NCBI Taxonomy" id="29159"/>
    <lineage>
        <taxon>Eukaryota</taxon>
        <taxon>Metazoa</taxon>
        <taxon>Spiralia</taxon>
        <taxon>Lophotrochozoa</taxon>
        <taxon>Mollusca</taxon>
        <taxon>Bivalvia</taxon>
        <taxon>Autobranchia</taxon>
        <taxon>Pteriomorphia</taxon>
        <taxon>Ostreida</taxon>
        <taxon>Ostreoidea</taxon>
        <taxon>Ostreidae</taxon>
        <taxon>Magallana</taxon>
    </lineage>
</organism>
<evidence type="ECO:0000313" key="1">
    <source>
        <dbReference type="EnsemblMetazoa" id="G22538.1:cds"/>
    </source>
</evidence>
<reference evidence="1" key="1">
    <citation type="submission" date="2022-08" db="UniProtKB">
        <authorList>
            <consortium name="EnsemblMetazoa"/>
        </authorList>
    </citation>
    <scope>IDENTIFICATION</scope>
    <source>
        <strain evidence="1">05x7-T-G4-1.051#20</strain>
    </source>
</reference>
<sequence length="77" mass="8849">MWHLCNDVDVWMYREELTELVKLAWPMSLQYLTTMLPDLVSQGFCGHIGKEEGDGVALSLNIDVILTQLNLTQNRLK</sequence>